<dbReference type="Proteomes" id="UP000028981">
    <property type="component" value="Unassembled WGS sequence"/>
</dbReference>
<sequence>MNIRQIAPDFSATGQILPEQMQAVADAGFKSIVCARPDNEEGGQPSFDEVAKAAAAAGISIVHIPVSGPLGEGQIIRFHDAWEKLPKPMLGYCRSGARAGSLYATLGK</sequence>
<keyword evidence="3" id="KW-1185">Reference proteome</keyword>
<feature type="domain" description="Beta-lactamase hydrolase-like protein phosphatase-like" evidence="1">
    <location>
        <begin position="3"/>
        <end position="104"/>
    </location>
</feature>
<dbReference type="Pfam" id="PF04273">
    <property type="entry name" value="BLH_phosphatase"/>
    <property type="match status" value="1"/>
</dbReference>
<dbReference type="InterPro" id="IPR029021">
    <property type="entry name" value="Prot-tyrosine_phosphatase-like"/>
</dbReference>
<gene>
    <name evidence="2" type="ORF">JP75_19250</name>
</gene>
<proteinExistence type="predicted"/>
<dbReference type="Gene3D" id="3.90.190.10">
    <property type="entry name" value="Protein tyrosine phosphatase superfamily"/>
    <property type="match status" value="1"/>
</dbReference>
<dbReference type="OrthoDB" id="9805710at2"/>
<dbReference type="SUPFAM" id="SSF52799">
    <property type="entry name" value="(Phosphotyrosine protein) phosphatases II"/>
    <property type="match status" value="1"/>
</dbReference>
<organism evidence="2 3">
    <name type="scientific">Devosia riboflavina</name>
    <dbReference type="NCBI Taxonomy" id="46914"/>
    <lineage>
        <taxon>Bacteria</taxon>
        <taxon>Pseudomonadati</taxon>
        <taxon>Pseudomonadota</taxon>
        <taxon>Alphaproteobacteria</taxon>
        <taxon>Hyphomicrobiales</taxon>
        <taxon>Devosiaceae</taxon>
        <taxon>Devosia</taxon>
    </lineage>
</organism>
<comment type="caution">
    <text evidence="2">The sequence shown here is derived from an EMBL/GenBank/DDBJ whole genome shotgun (WGS) entry which is preliminary data.</text>
</comment>
<accession>A0A087LYN6</accession>
<evidence type="ECO:0000313" key="3">
    <source>
        <dbReference type="Proteomes" id="UP000028981"/>
    </source>
</evidence>
<dbReference type="InterPro" id="IPR005939">
    <property type="entry name" value="BLH_phosphatase-like"/>
</dbReference>
<reference evidence="2 3" key="1">
    <citation type="submission" date="2014-08" db="EMBL/GenBank/DDBJ databases">
        <authorList>
            <person name="Hassan Y.I."/>
            <person name="Lepp D."/>
            <person name="Zhou T."/>
        </authorList>
    </citation>
    <scope>NUCLEOTIDE SEQUENCE [LARGE SCALE GENOMIC DNA]</scope>
    <source>
        <strain evidence="2 3">IFO13584</strain>
    </source>
</reference>
<dbReference type="RefSeq" id="WP_035085907.1">
    <property type="nucleotide sequence ID" value="NZ_JQGC01000020.1"/>
</dbReference>
<evidence type="ECO:0000259" key="1">
    <source>
        <dbReference type="Pfam" id="PF04273"/>
    </source>
</evidence>
<protein>
    <recommendedName>
        <fullName evidence="1">Beta-lactamase hydrolase-like protein phosphatase-like domain-containing protein</fullName>
    </recommendedName>
</protein>
<dbReference type="STRING" id="46914.JP75_19250"/>
<dbReference type="AlphaFoldDB" id="A0A087LYN6"/>
<evidence type="ECO:0000313" key="2">
    <source>
        <dbReference type="EMBL" id="KFL29739.1"/>
    </source>
</evidence>
<dbReference type="EMBL" id="JQGC01000020">
    <property type="protein sequence ID" value="KFL29739.1"/>
    <property type="molecule type" value="Genomic_DNA"/>
</dbReference>
<dbReference type="GO" id="GO:0016787">
    <property type="term" value="F:hydrolase activity"/>
    <property type="evidence" value="ECO:0007669"/>
    <property type="project" value="InterPro"/>
</dbReference>
<name>A0A087LYN6_9HYPH</name>